<feature type="repeat" description="WD" evidence="3">
    <location>
        <begin position="251"/>
        <end position="292"/>
    </location>
</feature>
<dbReference type="InterPro" id="IPR036322">
    <property type="entry name" value="WD40_repeat_dom_sf"/>
</dbReference>
<dbReference type="Gene3D" id="3.40.30.10">
    <property type="entry name" value="Glutaredoxin"/>
    <property type="match status" value="1"/>
</dbReference>
<keyword evidence="2" id="KW-0677">Repeat</keyword>
<dbReference type="Pfam" id="PF03190">
    <property type="entry name" value="Thioredox_DsbH"/>
    <property type="match status" value="1"/>
</dbReference>
<evidence type="ECO:0000256" key="1">
    <source>
        <dbReference type="ARBA" id="ARBA00022574"/>
    </source>
</evidence>
<sequence length="1223" mass="135998">MTTSSNRDHFFQTSASLDEQERKDAKSQNTNGNPIRLQGKILAAHPDPWNTGSIYVAQSTGTVRRIILATGETARAFTGPVSPITSLCLSPDGKLLFAGCWDKAIWSWDTTTGQPRQKYEGHADFVRSVTSARLQGYDLLISGGADAQVLVFNIASGERLETFKGHSRGIQDLALDPESETDKPIVFSAGSDREIRQFSIFGGGSTTDPLLPHDTSVYKLFFDNDGDLWTASADKTAKCLVRQDEWKANLTLEHPDFVRDIVVYETGGWVVTACRDEEVRVWNRSTGALHHTFSGHFEEVTGLVLVGSTIVSVGIDATIRQWSLQPDELQQAVELAKRSTEEEKEEEEEKPAESILTAEEEADHDAQGRSPASSTFASTSPRLKWRWQLYSSRHAPARSNPLKPAPTDFVTRGVVSELGYLGISPTSRSIENPITMAASINHSHPRHEVPDTSPKMVNRLQQSKSPYVRAHMNNPVAWQVWDAEAMELAKKHNRLIFLSIGYSACHWCHVMEKESFMSSEVASILNESFVPIKVDREERPDIDDIYMNYVQATTGSGGWPLNVFLTPDLEPVFGGTYWQGPNSTTFTGPEAIGFVEILEKLRDVWQTQQQRCLDSAKEITKQLREFAEEGTHSQQGDRDDDNDEDMDIELLEEAYQHFASRYDSVNGGFGRAPKFPTPSNLSFLLRLGAYPTQVMDVVGHDECEQATAMAVTTLVNMARGGIRDHIGHGFARYSVTTDWGLPHFEKMLYDQAQLLDVYVDAFRLTHDPELLGAVYDLAAYLTSAPIQSPTGGFFSSEDADSYPHPNDTEKREGAFYVWSLKELTSVLGPRDAPVCAKHWGVLPDGNVPPEYDPHDEFMNQNVLSIRATPSKLAKDFGLSEEEVVKIIKSSKQKLHDYRERSRGRPDLDDKIIVAWNGLAIGALAKCSVLFEEIESSKAVYCREAAARAISFIKDKLFDKTTGQLWRIYRGGNRGDTPGFADDYAYLASGLLDMYDATYDDSYLQFAERLQKYLNEYFLAQSGSTATGYYSTPSVITPGMPGPLLRLKTGTESATPSVNGVIARNLLRLSALLEDESYRTLARQTCNTFAVEIIQHPFLFVGMLDVIVGLQIGTRTVTGVFSTANISSIPNPRGDTLPSRNDEPVSALDLIRQRVRAEAGVAVSSSIVVTSIVDIRPSHLKDFVRNQSFWLKSRNALFQDLKAAEPTKNYLMVCEAGRCQIIDI</sequence>
<evidence type="ECO:0000256" key="3">
    <source>
        <dbReference type="PROSITE-ProRule" id="PRU00221"/>
    </source>
</evidence>
<feature type="region of interest" description="Disordered" evidence="4">
    <location>
        <begin position="333"/>
        <end position="377"/>
    </location>
</feature>
<feature type="repeat" description="WD" evidence="3">
    <location>
        <begin position="77"/>
        <end position="118"/>
    </location>
</feature>
<dbReference type="PROSITE" id="PS50082">
    <property type="entry name" value="WD_REPEATS_2"/>
    <property type="match status" value="2"/>
</dbReference>
<accession>A0A7T6XTY5</accession>
<dbReference type="SUPFAM" id="SSF52833">
    <property type="entry name" value="Thioredoxin-like"/>
    <property type="match status" value="1"/>
</dbReference>
<evidence type="ECO:0000259" key="5">
    <source>
        <dbReference type="Pfam" id="PF03190"/>
    </source>
</evidence>
<dbReference type="InterPro" id="IPR008928">
    <property type="entry name" value="6-hairpin_glycosidase_sf"/>
</dbReference>
<dbReference type="InterPro" id="IPR024705">
    <property type="entry name" value="Ssp411"/>
</dbReference>
<dbReference type="Gene3D" id="1.50.10.10">
    <property type="match status" value="1"/>
</dbReference>
<feature type="domain" description="Spermatogenesis-associated protein 20-like TRX" evidence="5">
    <location>
        <begin position="458"/>
        <end position="623"/>
    </location>
</feature>
<reference evidence="6 7" key="1">
    <citation type="submission" date="2020-08" db="EMBL/GenBank/DDBJ databases">
        <title>The completed genome sequence of the pathogenic ascomycete fungus Penicillium digitatum.</title>
        <authorList>
            <person name="Wang M."/>
        </authorList>
    </citation>
    <scope>NUCLEOTIDE SEQUENCE [LARGE SCALE GENOMIC DNA]</scope>
    <source>
        <strain evidence="6 7">PdW03</strain>
    </source>
</reference>
<dbReference type="Gene3D" id="2.130.10.10">
    <property type="entry name" value="YVTN repeat-like/Quinoprotein amine dehydrogenase"/>
    <property type="match status" value="2"/>
</dbReference>
<dbReference type="SUPFAM" id="SSF48208">
    <property type="entry name" value="Six-hairpin glycosidases"/>
    <property type="match status" value="1"/>
</dbReference>
<dbReference type="Proteomes" id="UP000595662">
    <property type="component" value="Chromosome 5"/>
</dbReference>
<dbReference type="GO" id="GO:0005975">
    <property type="term" value="P:carbohydrate metabolic process"/>
    <property type="evidence" value="ECO:0007669"/>
    <property type="project" value="InterPro"/>
</dbReference>
<proteinExistence type="predicted"/>
<dbReference type="GeneID" id="26231047"/>
<dbReference type="GO" id="GO:0016798">
    <property type="term" value="F:hydrolase activity, acting on glycosyl bonds"/>
    <property type="evidence" value="ECO:0007669"/>
    <property type="project" value="UniProtKB-KW"/>
</dbReference>
<gene>
    <name evidence="6" type="ORF">Pdw03_2069</name>
</gene>
<dbReference type="RefSeq" id="XP_014536188.2">
    <property type="nucleotide sequence ID" value="XM_014680702.2"/>
</dbReference>
<dbReference type="EMBL" id="CP060778">
    <property type="protein sequence ID" value="QQK47171.1"/>
    <property type="molecule type" value="Genomic_DNA"/>
</dbReference>
<protein>
    <submittedName>
        <fullName evidence="6">Six-hairpin glycosidase-like</fullName>
    </submittedName>
</protein>
<dbReference type="CDD" id="cd02955">
    <property type="entry name" value="SSP411"/>
    <property type="match status" value="1"/>
</dbReference>
<dbReference type="InterPro" id="IPR004879">
    <property type="entry name" value="Ssp411-like_TRX"/>
</dbReference>
<dbReference type="InterPro" id="IPR015943">
    <property type="entry name" value="WD40/YVTN_repeat-like_dom_sf"/>
</dbReference>
<dbReference type="SUPFAM" id="SSF50978">
    <property type="entry name" value="WD40 repeat-like"/>
    <property type="match status" value="1"/>
</dbReference>
<dbReference type="CDD" id="cd00200">
    <property type="entry name" value="WD40"/>
    <property type="match status" value="1"/>
</dbReference>
<dbReference type="VEuPathDB" id="FungiDB:PDIP_27270"/>
<feature type="region of interest" description="Disordered" evidence="4">
    <location>
        <begin position="1"/>
        <end position="35"/>
    </location>
</feature>
<dbReference type="VEuPathDB" id="FungiDB:PDIP_27280"/>
<dbReference type="PANTHER" id="PTHR42899">
    <property type="entry name" value="SPERMATOGENESIS-ASSOCIATED PROTEIN 20"/>
    <property type="match status" value="1"/>
</dbReference>
<dbReference type="PANTHER" id="PTHR42899:SF1">
    <property type="entry name" value="SPERMATOGENESIS-ASSOCIATED PROTEIN 20"/>
    <property type="match status" value="1"/>
</dbReference>
<dbReference type="PROSITE" id="PS00678">
    <property type="entry name" value="WD_REPEATS_1"/>
    <property type="match status" value="1"/>
</dbReference>
<feature type="compositionally biased region" description="Basic and acidic residues" evidence="4">
    <location>
        <begin position="1"/>
        <end position="10"/>
    </location>
</feature>
<keyword evidence="1 3" id="KW-0853">WD repeat</keyword>
<evidence type="ECO:0000256" key="2">
    <source>
        <dbReference type="ARBA" id="ARBA00022737"/>
    </source>
</evidence>
<dbReference type="InterPro" id="IPR012341">
    <property type="entry name" value="6hp_glycosidase-like_sf"/>
</dbReference>
<dbReference type="SMART" id="SM00320">
    <property type="entry name" value="WD40"/>
    <property type="match status" value="6"/>
</dbReference>
<dbReference type="InterPro" id="IPR019775">
    <property type="entry name" value="WD40_repeat_CS"/>
</dbReference>
<keyword evidence="6" id="KW-0326">Glycosidase</keyword>
<dbReference type="FunFam" id="2.130.10.10:FF:001196">
    <property type="entry name" value="WD repeat protein (AFU_orthologue AFUA_1G12380)"/>
    <property type="match status" value="1"/>
</dbReference>
<organism evidence="6 7">
    <name type="scientific">Penicillium digitatum</name>
    <name type="common">Green mold</name>
    <dbReference type="NCBI Taxonomy" id="36651"/>
    <lineage>
        <taxon>Eukaryota</taxon>
        <taxon>Fungi</taxon>
        <taxon>Dikarya</taxon>
        <taxon>Ascomycota</taxon>
        <taxon>Pezizomycotina</taxon>
        <taxon>Eurotiomycetes</taxon>
        <taxon>Eurotiomycetidae</taxon>
        <taxon>Eurotiales</taxon>
        <taxon>Aspergillaceae</taxon>
        <taxon>Penicillium</taxon>
    </lineage>
</organism>
<dbReference type="Pfam" id="PF00400">
    <property type="entry name" value="WD40"/>
    <property type="match status" value="3"/>
</dbReference>
<name>A0A7T6XTY5_PENDI</name>
<keyword evidence="6" id="KW-0378">Hydrolase</keyword>
<dbReference type="KEGG" id="pdp:PDIP_27270"/>
<dbReference type="AlphaFoldDB" id="A0A7T6XTY5"/>
<evidence type="ECO:0000313" key="6">
    <source>
        <dbReference type="EMBL" id="QQK47171.1"/>
    </source>
</evidence>
<evidence type="ECO:0000313" key="7">
    <source>
        <dbReference type="Proteomes" id="UP000595662"/>
    </source>
</evidence>
<dbReference type="InterPro" id="IPR001680">
    <property type="entry name" value="WD40_rpt"/>
</dbReference>
<dbReference type="InterPro" id="IPR036249">
    <property type="entry name" value="Thioredoxin-like_sf"/>
</dbReference>
<evidence type="ECO:0000256" key="4">
    <source>
        <dbReference type="SAM" id="MobiDB-lite"/>
    </source>
</evidence>